<dbReference type="EMBL" id="JALNTZ010000006">
    <property type="protein sequence ID" value="KAJ3650214.1"/>
    <property type="molecule type" value="Genomic_DNA"/>
</dbReference>
<dbReference type="InterPro" id="IPR027951">
    <property type="entry name" value="Nepro_N"/>
</dbReference>
<evidence type="ECO:0000313" key="2">
    <source>
        <dbReference type="EMBL" id="KAJ3650214.1"/>
    </source>
</evidence>
<accession>A0AA38MBH4</accession>
<sequence length="247" mass="28425">MDLWNIKDLEPPPVTSCKACTKQIDVRLLHAVLQEGVNFFSNQHHLFTEAALLSRSVYRFKVKFRSSKDFKIVEKLNHILRTYQRMHISAALNVLLVTIPQNYKANNTYMLTKNMFDYVLVRLQGVGKLLCATLEACKEVSTAMQQRLRLGHFWKVAIVIFATAARVFVVAKNALKYCCELYGNLLPYSSSLGNSGVQWLPEGYSFPAHLDEWLEIDWLDLDNVIDILDDESILFYVKLTDSDDFYS</sequence>
<dbReference type="Proteomes" id="UP001168821">
    <property type="component" value="Unassembled WGS sequence"/>
</dbReference>
<name>A0AA38MBH4_9CUCU</name>
<protein>
    <recommendedName>
        <fullName evidence="1">Nucleolus and neural progenitor protein-like N-terminal domain-containing protein</fullName>
    </recommendedName>
</protein>
<dbReference type="GO" id="GO:0045747">
    <property type="term" value="P:positive regulation of Notch signaling pathway"/>
    <property type="evidence" value="ECO:0007669"/>
    <property type="project" value="TreeGrafter"/>
</dbReference>
<evidence type="ECO:0000259" key="1">
    <source>
        <dbReference type="Pfam" id="PF14780"/>
    </source>
</evidence>
<organism evidence="2 3">
    <name type="scientific">Zophobas morio</name>
    <dbReference type="NCBI Taxonomy" id="2755281"/>
    <lineage>
        <taxon>Eukaryota</taxon>
        <taxon>Metazoa</taxon>
        <taxon>Ecdysozoa</taxon>
        <taxon>Arthropoda</taxon>
        <taxon>Hexapoda</taxon>
        <taxon>Insecta</taxon>
        <taxon>Pterygota</taxon>
        <taxon>Neoptera</taxon>
        <taxon>Endopterygota</taxon>
        <taxon>Coleoptera</taxon>
        <taxon>Polyphaga</taxon>
        <taxon>Cucujiformia</taxon>
        <taxon>Tenebrionidae</taxon>
        <taxon>Zophobas</taxon>
    </lineage>
</organism>
<dbReference type="InterPro" id="IPR052835">
    <property type="entry name" value="Nepro"/>
</dbReference>
<reference evidence="2" key="1">
    <citation type="journal article" date="2023" name="G3 (Bethesda)">
        <title>Whole genome assemblies of Zophobas morio and Tenebrio molitor.</title>
        <authorList>
            <person name="Kaur S."/>
            <person name="Stinson S.A."/>
            <person name="diCenzo G.C."/>
        </authorList>
    </citation>
    <scope>NUCLEOTIDE SEQUENCE</scope>
    <source>
        <strain evidence="2">QUZm001</strain>
    </source>
</reference>
<dbReference type="PANTHER" id="PTHR34761">
    <property type="entry name" value="NUCLEOLUS AND NEURAL PROGENITOR PROTEIN"/>
    <property type="match status" value="1"/>
</dbReference>
<dbReference type="GO" id="GO:0005634">
    <property type="term" value="C:nucleus"/>
    <property type="evidence" value="ECO:0007669"/>
    <property type="project" value="TreeGrafter"/>
</dbReference>
<dbReference type="Pfam" id="PF14780">
    <property type="entry name" value="NEPRO_N"/>
    <property type="match status" value="1"/>
</dbReference>
<keyword evidence="3" id="KW-1185">Reference proteome</keyword>
<dbReference type="AlphaFoldDB" id="A0AA38MBH4"/>
<dbReference type="PANTHER" id="PTHR34761:SF1">
    <property type="entry name" value="NUCLEOLUS AND NEURAL PROGENITOR PROTEIN"/>
    <property type="match status" value="1"/>
</dbReference>
<comment type="caution">
    <text evidence="2">The sequence shown here is derived from an EMBL/GenBank/DDBJ whole genome shotgun (WGS) entry which is preliminary data.</text>
</comment>
<feature type="domain" description="Nucleolus and neural progenitor protein-like N-terminal" evidence="1">
    <location>
        <begin position="4"/>
        <end position="186"/>
    </location>
</feature>
<gene>
    <name evidence="2" type="ORF">Zmor_021915</name>
</gene>
<evidence type="ECO:0000313" key="3">
    <source>
        <dbReference type="Proteomes" id="UP001168821"/>
    </source>
</evidence>
<proteinExistence type="predicted"/>